<gene>
    <name evidence="1" type="ORF">C7H19_19805</name>
</gene>
<name>A0A2T1LT70_9CHRO</name>
<dbReference type="RefSeq" id="WP_106458650.1">
    <property type="nucleotide sequence ID" value="NZ_PXOH01000029.1"/>
</dbReference>
<dbReference type="EMBL" id="PXOH01000029">
    <property type="protein sequence ID" value="PSF33633.1"/>
    <property type="molecule type" value="Genomic_DNA"/>
</dbReference>
<evidence type="ECO:0000313" key="1">
    <source>
        <dbReference type="EMBL" id="PSF33633.1"/>
    </source>
</evidence>
<accession>A0A2T1LT70</accession>
<dbReference type="OrthoDB" id="583031at2"/>
<dbReference type="AlphaFoldDB" id="A0A2T1LT70"/>
<comment type="caution">
    <text evidence="1">The sequence shown here is derived from an EMBL/GenBank/DDBJ whole genome shotgun (WGS) entry which is preliminary data.</text>
</comment>
<organism evidence="1 2">
    <name type="scientific">Aphanothece hegewaldii CCALA 016</name>
    <dbReference type="NCBI Taxonomy" id="2107694"/>
    <lineage>
        <taxon>Bacteria</taxon>
        <taxon>Bacillati</taxon>
        <taxon>Cyanobacteriota</taxon>
        <taxon>Cyanophyceae</taxon>
        <taxon>Oscillatoriophycideae</taxon>
        <taxon>Chroococcales</taxon>
        <taxon>Aphanothecaceae</taxon>
        <taxon>Aphanothece</taxon>
    </lineage>
</organism>
<proteinExistence type="predicted"/>
<protein>
    <submittedName>
        <fullName evidence="1">Uncharacterized protein</fullName>
    </submittedName>
</protein>
<sequence>MTNLSYNTGNSDNWGQVWQGTFNAPQTPAPINEIYKYYPMPPINIPLLLESELVAFYATSSDAKETWHYAGSVNQRIQTGIVTGGGSDAVVSKKRIWLNQVSVLRYPIKYQSTYALTVNVPYWIRNITLYLWEYIGPVNDAYEEKLDLIISEI</sequence>
<dbReference type="Proteomes" id="UP000239001">
    <property type="component" value="Unassembled WGS sequence"/>
</dbReference>
<reference evidence="1 2" key="1">
    <citation type="submission" date="2018-03" db="EMBL/GenBank/DDBJ databases">
        <title>The ancient ancestry and fast evolution of plastids.</title>
        <authorList>
            <person name="Moore K.R."/>
            <person name="Magnabosco C."/>
            <person name="Momper L."/>
            <person name="Gold D.A."/>
            <person name="Bosak T."/>
            <person name="Fournier G.P."/>
        </authorList>
    </citation>
    <scope>NUCLEOTIDE SEQUENCE [LARGE SCALE GENOMIC DNA]</scope>
    <source>
        <strain evidence="1 2">CCALA 016</strain>
    </source>
</reference>
<reference evidence="1 2" key="2">
    <citation type="submission" date="2018-03" db="EMBL/GenBank/DDBJ databases">
        <authorList>
            <person name="Keele B.F."/>
        </authorList>
    </citation>
    <scope>NUCLEOTIDE SEQUENCE [LARGE SCALE GENOMIC DNA]</scope>
    <source>
        <strain evidence="1 2">CCALA 016</strain>
    </source>
</reference>
<evidence type="ECO:0000313" key="2">
    <source>
        <dbReference type="Proteomes" id="UP000239001"/>
    </source>
</evidence>
<keyword evidence="2" id="KW-1185">Reference proteome</keyword>